<keyword evidence="1" id="KW-0812">Transmembrane</keyword>
<dbReference type="OrthoDB" id="3550824at2759"/>
<feature type="transmembrane region" description="Helical" evidence="1">
    <location>
        <begin position="133"/>
        <end position="155"/>
    </location>
</feature>
<evidence type="ECO:0000256" key="1">
    <source>
        <dbReference type="SAM" id="Phobius"/>
    </source>
</evidence>
<keyword evidence="3" id="KW-1185">Reference proteome</keyword>
<name>A0A9P4V537_9PLEO</name>
<evidence type="ECO:0000313" key="3">
    <source>
        <dbReference type="Proteomes" id="UP000799444"/>
    </source>
</evidence>
<dbReference type="AlphaFoldDB" id="A0A9P4V537"/>
<feature type="transmembrane region" description="Helical" evidence="1">
    <location>
        <begin position="100"/>
        <end position="121"/>
    </location>
</feature>
<feature type="transmembrane region" description="Helical" evidence="1">
    <location>
        <begin position="61"/>
        <end position="80"/>
    </location>
</feature>
<sequence length="333" mass="37022">MSDDGRLHLHTSSDAPDPLGISSVSGFYGPGTWAGWSLTGLLAWYNILSASSTGSVRVQNIIVYLLGANWAAIDTLRRLYRYKNTESQEEAEKMKGSIAAAVNVTYWGMVVVIAQLLFMLWKKIQYPRSRTTVAKILTIGAWLPALVFMVIFGIFNLQRNETHERWAQLDETLPALYDSSRGTIEHVAMLYGAAFLGLFFFVSLNVLLCAYILQIPLEWDALLGTTLLVGFSVIVVAISFVAGELSILNSFLAFTSIFVNPFSWLIYSISVLIEGGSLVKKSCFFMPCAPQEITEWDQIFALLVGLVLFGLEVWPSVEPRLFPKSRRTNPLGV</sequence>
<keyword evidence="1" id="KW-1133">Transmembrane helix</keyword>
<comment type="caution">
    <text evidence="2">The sequence shown here is derived from an EMBL/GenBank/DDBJ whole genome shotgun (WGS) entry which is preliminary data.</text>
</comment>
<feature type="transmembrane region" description="Helical" evidence="1">
    <location>
        <begin position="262"/>
        <end position="279"/>
    </location>
</feature>
<protein>
    <submittedName>
        <fullName evidence="2">Uncharacterized protein</fullName>
    </submittedName>
</protein>
<proteinExistence type="predicted"/>
<dbReference type="Proteomes" id="UP000799444">
    <property type="component" value="Unassembled WGS sequence"/>
</dbReference>
<gene>
    <name evidence="2" type="ORF">EJ04DRAFT_518996</name>
</gene>
<reference evidence="2" key="1">
    <citation type="journal article" date="2020" name="Stud. Mycol.">
        <title>101 Dothideomycetes genomes: a test case for predicting lifestyles and emergence of pathogens.</title>
        <authorList>
            <person name="Haridas S."/>
            <person name="Albert R."/>
            <person name="Binder M."/>
            <person name="Bloem J."/>
            <person name="Labutti K."/>
            <person name="Salamov A."/>
            <person name="Andreopoulos B."/>
            <person name="Baker S."/>
            <person name="Barry K."/>
            <person name="Bills G."/>
            <person name="Bluhm B."/>
            <person name="Cannon C."/>
            <person name="Castanera R."/>
            <person name="Culley D."/>
            <person name="Daum C."/>
            <person name="Ezra D."/>
            <person name="Gonzalez J."/>
            <person name="Henrissat B."/>
            <person name="Kuo A."/>
            <person name="Liang C."/>
            <person name="Lipzen A."/>
            <person name="Lutzoni F."/>
            <person name="Magnuson J."/>
            <person name="Mondo S."/>
            <person name="Nolan M."/>
            <person name="Ohm R."/>
            <person name="Pangilinan J."/>
            <person name="Park H.-J."/>
            <person name="Ramirez L."/>
            <person name="Alfaro M."/>
            <person name="Sun H."/>
            <person name="Tritt A."/>
            <person name="Yoshinaga Y."/>
            <person name="Zwiers L.-H."/>
            <person name="Turgeon B."/>
            <person name="Goodwin S."/>
            <person name="Spatafora J."/>
            <person name="Crous P."/>
            <person name="Grigoriev I."/>
        </authorList>
    </citation>
    <scope>NUCLEOTIDE SEQUENCE</scope>
    <source>
        <strain evidence="2">CBS 125425</strain>
    </source>
</reference>
<organism evidence="2 3">
    <name type="scientific">Polyplosphaeria fusca</name>
    <dbReference type="NCBI Taxonomy" id="682080"/>
    <lineage>
        <taxon>Eukaryota</taxon>
        <taxon>Fungi</taxon>
        <taxon>Dikarya</taxon>
        <taxon>Ascomycota</taxon>
        <taxon>Pezizomycotina</taxon>
        <taxon>Dothideomycetes</taxon>
        <taxon>Pleosporomycetidae</taxon>
        <taxon>Pleosporales</taxon>
        <taxon>Tetraplosphaeriaceae</taxon>
        <taxon>Polyplosphaeria</taxon>
    </lineage>
</organism>
<feature type="transmembrane region" description="Helical" evidence="1">
    <location>
        <begin position="33"/>
        <end position="49"/>
    </location>
</feature>
<evidence type="ECO:0000313" key="2">
    <source>
        <dbReference type="EMBL" id="KAF2740217.1"/>
    </source>
</evidence>
<feature type="transmembrane region" description="Helical" evidence="1">
    <location>
        <begin position="220"/>
        <end position="242"/>
    </location>
</feature>
<keyword evidence="1" id="KW-0472">Membrane</keyword>
<accession>A0A9P4V537</accession>
<feature type="transmembrane region" description="Helical" evidence="1">
    <location>
        <begin position="188"/>
        <end position="213"/>
    </location>
</feature>
<dbReference type="EMBL" id="ML996101">
    <property type="protein sequence ID" value="KAF2740217.1"/>
    <property type="molecule type" value="Genomic_DNA"/>
</dbReference>